<dbReference type="EnsemblMetazoa" id="ADAC002351-RA">
    <property type="protein sequence ID" value="ADAC002351-PA"/>
    <property type="gene ID" value="ADAC002351"/>
</dbReference>
<dbReference type="VEuPathDB" id="VectorBase:ADAC002351"/>
<feature type="signal peptide" evidence="8">
    <location>
        <begin position="1"/>
        <end position="23"/>
    </location>
</feature>
<dbReference type="OMA" id="LMYEWRD"/>
<dbReference type="VEuPathDB" id="VectorBase:ADAR2_003895"/>
<dbReference type="STRING" id="43151.W5JSJ1"/>
<proteinExistence type="inferred from homology"/>
<keyword evidence="4 8" id="KW-0732">Signal</keyword>
<evidence type="ECO:0000256" key="1">
    <source>
        <dbReference type="ARBA" id="ARBA00001657"/>
    </source>
</evidence>
<dbReference type="InterPro" id="IPR006047">
    <property type="entry name" value="GH13_cat_dom"/>
</dbReference>
<dbReference type="Gene3D" id="3.90.400.10">
    <property type="entry name" value="Oligo-1,6-glucosidase, Domain 2"/>
    <property type="match status" value="1"/>
</dbReference>
<dbReference type="SUPFAM" id="SSF51445">
    <property type="entry name" value="(Trans)glycosidases"/>
    <property type="match status" value="1"/>
</dbReference>
<organism evidence="10">
    <name type="scientific">Anopheles darlingi</name>
    <name type="common">Mosquito</name>
    <dbReference type="NCBI Taxonomy" id="43151"/>
    <lineage>
        <taxon>Eukaryota</taxon>
        <taxon>Metazoa</taxon>
        <taxon>Ecdysozoa</taxon>
        <taxon>Arthropoda</taxon>
        <taxon>Hexapoda</taxon>
        <taxon>Insecta</taxon>
        <taxon>Pterygota</taxon>
        <taxon>Neoptera</taxon>
        <taxon>Endopterygota</taxon>
        <taxon>Diptera</taxon>
        <taxon>Nematocera</taxon>
        <taxon>Culicoidea</taxon>
        <taxon>Culicidae</taxon>
        <taxon>Anophelinae</taxon>
        <taxon>Anopheles</taxon>
    </lineage>
</organism>
<dbReference type="PANTHER" id="PTHR10357:SF179">
    <property type="entry name" value="NEUTRAL AND BASIC AMINO ACID TRANSPORT PROTEIN RBAT"/>
    <property type="match status" value="1"/>
</dbReference>
<dbReference type="Pfam" id="PF00128">
    <property type="entry name" value="Alpha-amylase"/>
    <property type="match status" value="1"/>
</dbReference>
<protein>
    <recommendedName>
        <fullName evidence="3">alpha-glucosidase</fullName>
        <ecNumber evidence="3">3.2.1.20</ecNumber>
    </recommendedName>
</protein>
<evidence type="ECO:0000256" key="7">
    <source>
        <dbReference type="ARBA" id="ARBA00023295"/>
    </source>
</evidence>
<dbReference type="GO" id="GO:0005975">
    <property type="term" value="P:carbohydrate metabolic process"/>
    <property type="evidence" value="ECO:0007669"/>
    <property type="project" value="InterPro"/>
</dbReference>
<feature type="chain" id="PRO_5010155911" description="alpha-glucosidase" evidence="8">
    <location>
        <begin position="24"/>
        <end position="585"/>
    </location>
</feature>
<feature type="domain" description="Glycosyl hydrolase family 13 catalytic" evidence="9">
    <location>
        <begin position="39"/>
        <end position="469"/>
    </location>
</feature>
<dbReference type="InterPro" id="IPR013780">
    <property type="entry name" value="Glyco_hydro_b"/>
</dbReference>
<dbReference type="FunFam" id="3.90.400.10:FF:000001">
    <property type="entry name" value="Maltase A3, isoform A"/>
    <property type="match status" value="1"/>
</dbReference>
<dbReference type="SMART" id="SM00642">
    <property type="entry name" value="Aamy"/>
    <property type="match status" value="1"/>
</dbReference>
<dbReference type="PANTHER" id="PTHR10357">
    <property type="entry name" value="ALPHA-AMYLASE FAMILY MEMBER"/>
    <property type="match status" value="1"/>
</dbReference>
<dbReference type="EC" id="3.2.1.20" evidence="3"/>
<keyword evidence="5" id="KW-0378">Hydrolase</keyword>
<keyword evidence="6" id="KW-0325">Glycoprotein</keyword>
<dbReference type="CDD" id="cd11328">
    <property type="entry name" value="AmyAc_maltase"/>
    <property type="match status" value="1"/>
</dbReference>
<comment type="similarity">
    <text evidence="2">Belongs to the glycosyl hydrolase 13 family.</text>
</comment>
<reference evidence="10 12" key="1">
    <citation type="journal article" date="2010" name="BMC Genomics">
        <title>Combination of measures distinguishes pre-miRNAs from other stem-loops in the genome of the newly sequenced Anopheles darlingi.</title>
        <authorList>
            <person name="Mendes N.D."/>
            <person name="Freitas A.T."/>
            <person name="Vasconcelos A.T."/>
            <person name="Sagot M.F."/>
        </authorList>
    </citation>
    <scope>NUCLEOTIDE SEQUENCE</scope>
</reference>
<evidence type="ECO:0000313" key="12">
    <source>
        <dbReference type="Proteomes" id="UP000000673"/>
    </source>
</evidence>
<evidence type="ECO:0000256" key="3">
    <source>
        <dbReference type="ARBA" id="ARBA00012741"/>
    </source>
</evidence>
<keyword evidence="12" id="KW-1185">Reference proteome</keyword>
<reference evidence="10" key="3">
    <citation type="journal article" date="2013" name="Nucleic Acids Res.">
        <title>The genome of Anopheles darlingi, the main neotropical malaria vector.</title>
        <authorList>
            <person name="Marinotti O."/>
            <person name="Cerqueira G.C."/>
            <person name="de Almeida L.G."/>
            <person name="Ferro M.I."/>
            <person name="Loreto E.L."/>
            <person name="Zaha A."/>
            <person name="Teixeira S.M."/>
            <person name="Wespiser A.R."/>
            <person name="Almeida E Silva A."/>
            <person name="Schlindwein A.D."/>
            <person name="Pacheco A.C."/>
            <person name="Silva A.L."/>
            <person name="Graveley B.R."/>
            <person name="Walenz B.P."/>
            <person name="Lima Bde A."/>
            <person name="Ribeiro C.A."/>
            <person name="Nunes-Silva C.G."/>
            <person name="de Carvalho C.R."/>
            <person name="Soares C.M."/>
            <person name="de Menezes C.B."/>
            <person name="Matiolli C."/>
            <person name="Caffrey D."/>
            <person name="Araujo D.A."/>
            <person name="de Oliveira D.M."/>
            <person name="Golenbock D."/>
            <person name="Grisard E.C."/>
            <person name="Fantinatti-Garboggini F."/>
            <person name="de Carvalho F.M."/>
            <person name="Barcellos F.G."/>
            <person name="Prosdocimi F."/>
            <person name="May G."/>
            <person name="Azevedo Junior G.M."/>
            <person name="Guimaraes G.M."/>
            <person name="Goldman G.H."/>
            <person name="Padilha I.Q."/>
            <person name="Batista Jda S."/>
            <person name="Ferro J.A."/>
            <person name="Ribeiro J.M."/>
            <person name="Fietto J.L."/>
            <person name="Dabbas K.M."/>
            <person name="Cerdeira L."/>
            <person name="Agnez-Lima L.F."/>
            <person name="Brocchi M."/>
            <person name="de Carvalho M.O."/>
            <person name="Teixeira Mde M."/>
            <person name="Diniz Maia Mde M."/>
            <person name="Goldman M.H."/>
            <person name="Cruz Schneider M.P."/>
            <person name="Felipe M.S."/>
            <person name="Hungria M."/>
            <person name="Nicolas M.F."/>
            <person name="Pereira M."/>
            <person name="Montes M.A."/>
            <person name="Cantao M.E."/>
            <person name="Vincentz M."/>
            <person name="Rafael M.S."/>
            <person name="Silverman N."/>
            <person name="Stoco P.H."/>
            <person name="Souza R.C."/>
            <person name="Vicentini R."/>
            <person name="Gazzinelli R.T."/>
            <person name="Neves Rde O."/>
            <person name="Silva R."/>
            <person name="Astolfi-Filho S."/>
            <person name="Maciel T.E."/>
            <person name="Urmenyi T.P."/>
            <person name="Tadei W.P."/>
            <person name="Camargo E.P."/>
            <person name="de Vasconcelos A.T."/>
        </authorList>
    </citation>
    <scope>NUCLEOTIDE SEQUENCE</scope>
</reference>
<evidence type="ECO:0000256" key="2">
    <source>
        <dbReference type="ARBA" id="ARBA00008061"/>
    </source>
</evidence>
<dbReference type="Gene3D" id="2.60.40.1180">
    <property type="entry name" value="Golgi alpha-mannosidase II"/>
    <property type="match status" value="1"/>
</dbReference>
<gene>
    <name evidence="10" type="ORF">AND_002351</name>
</gene>
<dbReference type="InterPro" id="IPR045857">
    <property type="entry name" value="O16G_dom_2"/>
</dbReference>
<evidence type="ECO:0000313" key="10">
    <source>
        <dbReference type="EMBL" id="ETN65875.1"/>
    </source>
</evidence>
<evidence type="ECO:0000313" key="11">
    <source>
        <dbReference type="EnsemblMetazoa" id="ADAC002351-PA"/>
    </source>
</evidence>
<evidence type="ECO:0000256" key="5">
    <source>
        <dbReference type="ARBA" id="ARBA00022801"/>
    </source>
</evidence>
<dbReference type="EMBL" id="ADMH02000566">
    <property type="protein sequence ID" value="ETN65875.1"/>
    <property type="molecule type" value="Genomic_DNA"/>
</dbReference>
<keyword evidence="7" id="KW-0326">Glycosidase</keyword>
<evidence type="ECO:0000259" key="9">
    <source>
        <dbReference type="SMART" id="SM00642"/>
    </source>
</evidence>
<evidence type="ECO:0000256" key="4">
    <source>
        <dbReference type="ARBA" id="ARBA00022729"/>
    </source>
</evidence>
<dbReference type="GO" id="GO:0004558">
    <property type="term" value="F:alpha-1,4-glucosidase activity"/>
    <property type="evidence" value="ECO:0007669"/>
    <property type="project" value="UniProtKB-EC"/>
</dbReference>
<comment type="catalytic activity">
    <reaction evidence="1">
        <text>Hydrolysis of terminal, non-reducing (1-&gt;4)-linked alpha-D-glucose residues with release of alpha-D-glucose.</text>
        <dbReference type="EC" id="3.2.1.20"/>
    </reaction>
</comment>
<dbReference type="Gene3D" id="3.20.20.80">
    <property type="entry name" value="Glycosidases"/>
    <property type="match status" value="2"/>
</dbReference>
<dbReference type="eggNOG" id="KOG0471">
    <property type="taxonomic scope" value="Eukaryota"/>
</dbReference>
<evidence type="ECO:0000256" key="8">
    <source>
        <dbReference type="SAM" id="SignalP"/>
    </source>
</evidence>
<evidence type="ECO:0000256" key="6">
    <source>
        <dbReference type="ARBA" id="ARBA00023180"/>
    </source>
</evidence>
<dbReference type="Proteomes" id="UP000000673">
    <property type="component" value="Unassembled WGS sequence"/>
</dbReference>
<name>W5JSJ1_ANODA</name>
<reference evidence="11" key="4">
    <citation type="submission" date="2015-06" db="UniProtKB">
        <authorList>
            <consortium name="EnsemblMetazoa"/>
        </authorList>
    </citation>
    <scope>IDENTIFICATION</scope>
</reference>
<accession>W5JSJ1</accession>
<reference evidence="10" key="2">
    <citation type="submission" date="2010-05" db="EMBL/GenBank/DDBJ databases">
        <authorList>
            <person name="Almeida L.G."/>
            <person name="Nicolas M.F."/>
            <person name="Souza R.C."/>
            <person name="Vasconcelos A.T.R."/>
        </authorList>
    </citation>
    <scope>NUCLEOTIDE SEQUENCE</scope>
</reference>
<dbReference type="AlphaFoldDB" id="W5JSJ1"/>
<sequence length="585" mass="66451">MAPLVFRVSIVTLLVCATAHINARELEAKDWYEHATFYQIYPRSFKDSDGDGIGDLKGITSKLEYLAGLGIDATWLSPPFKSPLRDFGYDVSDFYSIQPEYGTVADMEELIEEAHRHGIKLMLDFIPNHSSDEHQWFIESAKGNQTYRDYYVWHPGRTNAVTGVREPPNNWISVFGGSAWKFHEGRGEYYLHQFTDKQPDLNYRNPVLLGEMTAMLSFWLDKGVDGFRLDAINHMFEDAQLRDEPPGWGPPDSYDVLDHIYTKDIPDTYDVVYGWRQLCEEYGRQKGKTIILMTEAYASIENTMRYYEESPGGRQGAHMPFNFQLIYDFKSDQNAIGLKQSIDFWLNHMPARHTPSWVAGSHDHSRAATRVGLAKVDQLLTLLHTLPGTSITYYGEEIGMLDYSAAEQFDNRDPNRTPMQWDSTISSGFSTNRTTWLPMHPDYPTRNVAMQESAEKSSLKHFRTLTKLRRHQTMIDGDFMHRTVGRDVYAFSRDLHGEDSFVTVLNMAAEGRTVDLGDFVNLPASLLVEIAQPNSNYKAGDEVPIHQVKLLAHDSIVLRGVASGSATVRLSMAVAILAFVKNVLS</sequence>
<dbReference type="InterPro" id="IPR017853">
    <property type="entry name" value="GH"/>
</dbReference>
<dbReference type="HOGENOM" id="CLU_006462_2_3_1"/>